<accession>A0A926ZLG9</accession>
<keyword evidence="4" id="KW-1185">Reference proteome</keyword>
<dbReference type="Pfam" id="PF02518">
    <property type="entry name" value="HATPase_c"/>
    <property type="match status" value="1"/>
</dbReference>
<dbReference type="Proteomes" id="UP000641646">
    <property type="component" value="Unassembled WGS sequence"/>
</dbReference>
<dbReference type="Gene3D" id="3.30.450.20">
    <property type="entry name" value="PAS domain"/>
    <property type="match status" value="1"/>
</dbReference>
<keyword evidence="1 3" id="KW-0808">Transferase</keyword>
<evidence type="ECO:0000256" key="1">
    <source>
        <dbReference type="ARBA" id="ARBA00022777"/>
    </source>
</evidence>
<dbReference type="AlphaFoldDB" id="A0A926ZLG9"/>
<evidence type="ECO:0000313" key="3">
    <source>
        <dbReference type="EMBL" id="MBD2185076.1"/>
    </source>
</evidence>
<gene>
    <name evidence="3" type="ORF">H6G03_29060</name>
</gene>
<name>A0A926ZLG9_9CYAN</name>
<protein>
    <submittedName>
        <fullName evidence="3">Sensor histidine kinase</fullName>
    </submittedName>
</protein>
<organism evidence="3 4">
    <name type="scientific">Aerosakkonema funiforme FACHB-1375</name>
    <dbReference type="NCBI Taxonomy" id="2949571"/>
    <lineage>
        <taxon>Bacteria</taxon>
        <taxon>Bacillati</taxon>
        <taxon>Cyanobacteriota</taxon>
        <taxon>Cyanophyceae</taxon>
        <taxon>Oscillatoriophycideae</taxon>
        <taxon>Aerosakkonematales</taxon>
        <taxon>Aerosakkonemataceae</taxon>
        <taxon>Aerosakkonema</taxon>
    </lineage>
</organism>
<dbReference type="InterPro" id="IPR036890">
    <property type="entry name" value="HATPase_C_sf"/>
</dbReference>
<comment type="caution">
    <text evidence="3">The sequence shown here is derived from an EMBL/GenBank/DDBJ whole genome shotgun (WGS) entry which is preliminary data.</text>
</comment>
<reference evidence="3" key="2">
    <citation type="submission" date="2020-08" db="EMBL/GenBank/DDBJ databases">
        <authorList>
            <person name="Chen M."/>
            <person name="Teng W."/>
            <person name="Zhao L."/>
            <person name="Hu C."/>
            <person name="Zhou Y."/>
            <person name="Han B."/>
            <person name="Song L."/>
            <person name="Shu W."/>
        </authorList>
    </citation>
    <scope>NUCLEOTIDE SEQUENCE</scope>
    <source>
        <strain evidence="3">FACHB-1375</strain>
    </source>
</reference>
<dbReference type="InterPro" id="IPR011495">
    <property type="entry name" value="Sig_transdc_His_kin_sub2_dim/P"/>
</dbReference>
<dbReference type="InterPro" id="IPR005467">
    <property type="entry name" value="His_kinase_dom"/>
</dbReference>
<dbReference type="SMART" id="SM00387">
    <property type="entry name" value="HATPase_c"/>
    <property type="match status" value="1"/>
</dbReference>
<dbReference type="GO" id="GO:0016301">
    <property type="term" value="F:kinase activity"/>
    <property type="evidence" value="ECO:0007669"/>
    <property type="project" value="UniProtKB-KW"/>
</dbReference>
<reference evidence="3" key="1">
    <citation type="journal article" date="2015" name="ISME J.">
        <title>Draft Genome Sequence of Streptomyces incarnatus NRRL8089, which Produces the Nucleoside Antibiotic Sinefungin.</title>
        <authorList>
            <person name="Oshima K."/>
            <person name="Hattori M."/>
            <person name="Shimizu H."/>
            <person name="Fukuda K."/>
            <person name="Nemoto M."/>
            <person name="Inagaki K."/>
            <person name="Tamura T."/>
        </authorList>
    </citation>
    <scope>NUCLEOTIDE SEQUENCE</scope>
    <source>
        <strain evidence="3">FACHB-1375</strain>
    </source>
</reference>
<feature type="domain" description="Histidine kinase" evidence="2">
    <location>
        <begin position="67"/>
        <end position="262"/>
    </location>
</feature>
<dbReference type="SUPFAM" id="SSF55874">
    <property type="entry name" value="ATPase domain of HSP90 chaperone/DNA topoisomerase II/histidine kinase"/>
    <property type="match status" value="1"/>
</dbReference>
<dbReference type="Pfam" id="PF07568">
    <property type="entry name" value="HisKA_2"/>
    <property type="match status" value="1"/>
</dbReference>
<sequence length="263" mass="29577">MSVVVEQSTNLPFVVLEVYAAKERIFTQDDVYFLQAIANVLSSAIARQQAQAQIQASLKEKEVLLKEIHHRVKNNLQVISSLLGLQSRTIQDKQTIDIFQESQNRVRSMALIHEKLYRSKDLSKIDFAEYIRELTINLFRSYKTNSNNVTLVMEIGQNIFLDVDTAVPCGLIINEIVSNSLKYAFPQGEKGKIQIKLNPLDEHQLEMIVSDDGVGLPTNFDLKNANSLGIKLVNGLVNQLRGTLDLNTSKGAEFKITFAKAKI</sequence>
<dbReference type="EMBL" id="JACJPW010000106">
    <property type="protein sequence ID" value="MBD2185076.1"/>
    <property type="molecule type" value="Genomic_DNA"/>
</dbReference>
<proteinExistence type="predicted"/>
<dbReference type="PANTHER" id="PTHR43065">
    <property type="entry name" value="SENSOR HISTIDINE KINASE"/>
    <property type="match status" value="1"/>
</dbReference>
<dbReference type="PROSITE" id="PS50109">
    <property type="entry name" value="HIS_KIN"/>
    <property type="match status" value="1"/>
</dbReference>
<dbReference type="PANTHER" id="PTHR43065:SF23">
    <property type="entry name" value="SENSOR HISTIDINE KINASE PDTAS"/>
    <property type="match status" value="1"/>
</dbReference>
<keyword evidence="1 3" id="KW-0418">Kinase</keyword>
<dbReference type="InterPro" id="IPR003594">
    <property type="entry name" value="HATPase_dom"/>
</dbReference>
<dbReference type="Gene3D" id="3.30.565.10">
    <property type="entry name" value="Histidine kinase-like ATPase, C-terminal domain"/>
    <property type="match status" value="1"/>
</dbReference>
<evidence type="ECO:0000313" key="4">
    <source>
        <dbReference type="Proteomes" id="UP000641646"/>
    </source>
</evidence>
<evidence type="ECO:0000259" key="2">
    <source>
        <dbReference type="PROSITE" id="PS50109"/>
    </source>
</evidence>
<dbReference type="SUPFAM" id="SSF55781">
    <property type="entry name" value="GAF domain-like"/>
    <property type="match status" value="1"/>
</dbReference>